<dbReference type="AlphaFoldDB" id="I2F419"/>
<protein>
    <submittedName>
        <fullName evidence="2">Uncharacterized protein</fullName>
    </submittedName>
</protein>
<proteinExistence type="predicted"/>
<dbReference type="Proteomes" id="UP000002881">
    <property type="component" value="Chromosome"/>
</dbReference>
<keyword evidence="1" id="KW-0472">Membrane</keyword>
<dbReference type="STRING" id="660470.Theba_0966"/>
<evidence type="ECO:0000313" key="2">
    <source>
        <dbReference type="EMBL" id="AFK06672.1"/>
    </source>
</evidence>
<keyword evidence="1" id="KW-0812">Transmembrane</keyword>
<feature type="transmembrane region" description="Helical" evidence="1">
    <location>
        <begin position="82"/>
        <end position="104"/>
    </location>
</feature>
<dbReference type="EMBL" id="CP003532">
    <property type="protein sequence ID" value="AFK06672.1"/>
    <property type="molecule type" value="Genomic_DNA"/>
</dbReference>
<dbReference type="HOGENOM" id="CLU_1720165_0_0_0"/>
<evidence type="ECO:0000256" key="1">
    <source>
        <dbReference type="SAM" id="Phobius"/>
    </source>
</evidence>
<gene>
    <name evidence="2" type="ORF">Theba_0966</name>
</gene>
<keyword evidence="3" id="KW-1185">Reference proteome</keyword>
<dbReference type="KEGG" id="mpg:Theba_0966"/>
<name>I2F419_9BACT</name>
<keyword evidence="1" id="KW-1133">Transmembrane helix</keyword>
<feature type="transmembrane region" description="Helical" evidence="1">
    <location>
        <begin position="135"/>
        <end position="151"/>
    </location>
</feature>
<feature type="transmembrane region" description="Helical" evidence="1">
    <location>
        <begin position="111"/>
        <end position="129"/>
    </location>
</feature>
<organism evidence="2 3">
    <name type="scientific">Mesotoga prima MesG1.Ag.4.2</name>
    <dbReference type="NCBI Taxonomy" id="660470"/>
    <lineage>
        <taxon>Bacteria</taxon>
        <taxon>Thermotogati</taxon>
        <taxon>Thermotogota</taxon>
        <taxon>Thermotogae</taxon>
        <taxon>Kosmotogales</taxon>
        <taxon>Kosmotogaceae</taxon>
        <taxon>Mesotoga</taxon>
    </lineage>
</organism>
<evidence type="ECO:0000313" key="3">
    <source>
        <dbReference type="Proteomes" id="UP000002881"/>
    </source>
</evidence>
<accession>I2F419</accession>
<dbReference type="GeneID" id="87106798"/>
<sequence length="152" mass="16443" precursor="true">MKKLLLILVVFGIAVAVFSEPLLVWPDKTHGKPLVAGLYSPVYGEAKLDVFGNITGWTGPNLGLGWTWKTYFSPLELQKVNFYYEFGTNVVIFPYIGVGFDYALVLQNNQTLLVGAGASASPFTVLGFFFEGPAAILSSVLSSVILSVAVVF</sequence>
<dbReference type="RefSeq" id="WP_014730693.1">
    <property type="nucleotide sequence ID" value="NC_017934.1"/>
</dbReference>
<reference evidence="2 3" key="1">
    <citation type="journal article" date="2012" name="Genome Biol. Evol.">
        <title>Genome Sequence of the Mesophilic Thermotogales Bacterium Mesotoga prima MesG1.Ag.4.2 Reveals the Largest Thermotogales Genome To Date.</title>
        <authorList>
            <person name="Zhaxybayeva O."/>
            <person name="Swithers K.S."/>
            <person name="Foght J."/>
            <person name="Green A.G."/>
            <person name="Bruce D."/>
            <person name="Detter C."/>
            <person name="Han S."/>
            <person name="Teshima H."/>
            <person name="Han J."/>
            <person name="Woyke T."/>
            <person name="Pitluck S."/>
            <person name="Nolan M."/>
            <person name="Ivanova N."/>
            <person name="Pati A."/>
            <person name="Land M.L."/>
            <person name="Dlutek M."/>
            <person name="Doolittle W.F."/>
            <person name="Noll K.M."/>
            <person name="Nesbo C.L."/>
        </authorList>
    </citation>
    <scope>NUCLEOTIDE SEQUENCE [LARGE SCALE GENOMIC DNA]</scope>
    <source>
        <strain evidence="3">mesG1.Ag.4.2</strain>
    </source>
</reference>